<dbReference type="EMBL" id="ASPP01013785">
    <property type="protein sequence ID" value="ETO19322.1"/>
    <property type="molecule type" value="Genomic_DNA"/>
</dbReference>
<sequence length="379" mass="43388">MCVYECVKGGEHGDEKLVRYNYLCPLHHVMESIKKQNAKNIDASMPLCIDNCEDCPNRKYQLQTSRQWVHVVHEDIDQVSRDLSDFISEEVTRGTMRVIKNTALTLQVDITPKCCESGPYPPKKWGIKVLKRLWFEKIRTSTPAKRGGSQPLNLTYERFWTEVIPEKMYLAIRGLNTDRKHQRIPIDSVIGATVDSTMQICLALQSSYQKNHNKCQQPRGVSFDLYLSEEFVSSSESVHVQVTLTKNSNRLQSGQTNCDESSSYDTELHTDSARSSILVDTPNGRAHSNDTINHNTDGNTFGIFSFDVSPSGVTYASNFPYRAALKSEHEGDKKKRKEIKQKENTRKTPLIYVCIVYSHQNPKMQITKVNSFFFFFTYT</sequence>
<reference evidence="1 2" key="1">
    <citation type="journal article" date="2013" name="Curr. Biol.">
        <title>The Genome of the Foraminiferan Reticulomyxa filosa.</title>
        <authorList>
            <person name="Glockner G."/>
            <person name="Hulsmann N."/>
            <person name="Schleicher M."/>
            <person name="Noegel A.A."/>
            <person name="Eichinger L."/>
            <person name="Gallinger C."/>
            <person name="Pawlowski J."/>
            <person name="Sierra R."/>
            <person name="Euteneuer U."/>
            <person name="Pillet L."/>
            <person name="Moustafa A."/>
            <person name="Platzer M."/>
            <person name="Groth M."/>
            <person name="Szafranski K."/>
            <person name="Schliwa M."/>
        </authorList>
    </citation>
    <scope>NUCLEOTIDE SEQUENCE [LARGE SCALE GENOMIC DNA]</scope>
</reference>
<comment type="caution">
    <text evidence="1">The sequence shown here is derived from an EMBL/GenBank/DDBJ whole genome shotgun (WGS) entry which is preliminary data.</text>
</comment>
<name>X6N1Y8_RETFI</name>
<dbReference type="AlphaFoldDB" id="X6N1Y8"/>
<gene>
    <name evidence="1" type="ORF">RFI_17899</name>
</gene>
<organism evidence="1 2">
    <name type="scientific">Reticulomyxa filosa</name>
    <dbReference type="NCBI Taxonomy" id="46433"/>
    <lineage>
        <taxon>Eukaryota</taxon>
        <taxon>Sar</taxon>
        <taxon>Rhizaria</taxon>
        <taxon>Retaria</taxon>
        <taxon>Foraminifera</taxon>
        <taxon>Monothalamids</taxon>
        <taxon>Reticulomyxidae</taxon>
        <taxon>Reticulomyxa</taxon>
    </lineage>
</organism>
<keyword evidence="2" id="KW-1185">Reference proteome</keyword>
<dbReference type="Proteomes" id="UP000023152">
    <property type="component" value="Unassembled WGS sequence"/>
</dbReference>
<protein>
    <submittedName>
        <fullName evidence="1">Uncharacterized protein</fullName>
    </submittedName>
</protein>
<evidence type="ECO:0000313" key="1">
    <source>
        <dbReference type="EMBL" id="ETO19322.1"/>
    </source>
</evidence>
<proteinExistence type="predicted"/>
<evidence type="ECO:0000313" key="2">
    <source>
        <dbReference type="Proteomes" id="UP000023152"/>
    </source>
</evidence>
<accession>X6N1Y8</accession>